<evidence type="ECO:0000313" key="2">
    <source>
        <dbReference type="EMBL" id="KAK3739326.1"/>
    </source>
</evidence>
<dbReference type="AlphaFoldDB" id="A0AAE0YCM9"/>
<evidence type="ECO:0000256" key="1">
    <source>
        <dbReference type="SAM" id="MobiDB-lite"/>
    </source>
</evidence>
<dbReference type="Proteomes" id="UP001283361">
    <property type="component" value="Unassembled WGS sequence"/>
</dbReference>
<proteinExistence type="predicted"/>
<gene>
    <name evidence="2" type="ORF">RRG08_041647</name>
</gene>
<evidence type="ECO:0000313" key="3">
    <source>
        <dbReference type="Proteomes" id="UP001283361"/>
    </source>
</evidence>
<protein>
    <submittedName>
        <fullName evidence="2">Uncharacterized protein</fullName>
    </submittedName>
</protein>
<feature type="region of interest" description="Disordered" evidence="1">
    <location>
        <begin position="1"/>
        <end position="26"/>
    </location>
</feature>
<sequence>MNEIEEIRNSEAPILSDGSDIEGDEFSKEDNFTVDERRYVDAIGRELHHLEIVDALRARHGDDSDDDTVQPTIKVPPVDFNTAAPN</sequence>
<name>A0AAE0YCM9_9GAST</name>
<dbReference type="EMBL" id="JAWDGP010006539">
    <property type="protein sequence ID" value="KAK3739326.1"/>
    <property type="molecule type" value="Genomic_DNA"/>
</dbReference>
<keyword evidence="3" id="KW-1185">Reference proteome</keyword>
<feature type="region of interest" description="Disordered" evidence="1">
    <location>
        <begin position="60"/>
        <end position="86"/>
    </location>
</feature>
<reference evidence="2" key="1">
    <citation type="journal article" date="2023" name="G3 (Bethesda)">
        <title>A reference genome for the long-term kleptoplast-retaining sea slug Elysia crispata morphotype clarki.</title>
        <authorList>
            <person name="Eastman K.E."/>
            <person name="Pendleton A.L."/>
            <person name="Shaikh M.A."/>
            <person name="Suttiyut T."/>
            <person name="Ogas R."/>
            <person name="Tomko P."/>
            <person name="Gavelis G."/>
            <person name="Widhalm J.R."/>
            <person name="Wisecaver J.H."/>
        </authorList>
    </citation>
    <scope>NUCLEOTIDE SEQUENCE</scope>
    <source>
        <strain evidence="2">ECLA1</strain>
    </source>
</reference>
<comment type="caution">
    <text evidence="2">The sequence shown here is derived from an EMBL/GenBank/DDBJ whole genome shotgun (WGS) entry which is preliminary data.</text>
</comment>
<organism evidence="2 3">
    <name type="scientific">Elysia crispata</name>
    <name type="common">lettuce slug</name>
    <dbReference type="NCBI Taxonomy" id="231223"/>
    <lineage>
        <taxon>Eukaryota</taxon>
        <taxon>Metazoa</taxon>
        <taxon>Spiralia</taxon>
        <taxon>Lophotrochozoa</taxon>
        <taxon>Mollusca</taxon>
        <taxon>Gastropoda</taxon>
        <taxon>Heterobranchia</taxon>
        <taxon>Euthyneura</taxon>
        <taxon>Panpulmonata</taxon>
        <taxon>Sacoglossa</taxon>
        <taxon>Placobranchoidea</taxon>
        <taxon>Plakobranchidae</taxon>
        <taxon>Elysia</taxon>
    </lineage>
</organism>
<accession>A0AAE0YCM9</accession>